<accession>A0A3P3UAN1</accession>
<proteinExistence type="predicted"/>
<protein>
    <recommendedName>
        <fullName evidence="2">Terminase ATPase subunit N-terminal domain-containing protein</fullName>
    </recommendedName>
</protein>
<feature type="region of interest" description="Disordered" evidence="1">
    <location>
        <begin position="42"/>
        <end position="81"/>
    </location>
</feature>
<dbReference type="RefSeq" id="WP_128635190.1">
    <property type="nucleotide sequence ID" value="NZ_RRCN01000001.1"/>
</dbReference>
<comment type="caution">
    <text evidence="3">The sequence shown here is derived from an EMBL/GenBank/DDBJ whole genome shotgun (WGS) entry which is preliminary data.</text>
</comment>
<organism evidence="3 4">
    <name type="scientific">Paenibacillus oralis</name>
    <dbReference type="NCBI Taxonomy" id="2490856"/>
    <lineage>
        <taxon>Bacteria</taxon>
        <taxon>Bacillati</taxon>
        <taxon>Bacillota</taxon>
        <taxon>Bacilli</taxon>
        <taxon>Bacillales</taxon>
        <taxon>Paenibacillaceae</taxon>
        <taxon>Paenibacillus</taxon>
    </lineage>
</organism>
<dbReference type="EMBL" id="RRCN01000001">
    <property type="protein sequence ID" value="RRJ67412.1"/>
    <property type="molecule type" value="Genomic_DNA"/>
</dbReference>
<gene>
    <name evidence="3" type="ORF">EHV15_05215</name>
</gene>
<sequence>MTENYVLAERDYLSGMKYQEIADKYEVSINTVKSWKQRYGWSRKKGAHKPKSMHTNKGGAPPGNQNAKGNKGGPGGPKGNNKAVTHGFYRKYFPDEALEIMEHIAEQSPLDMLWNNIVIQYTAIIRAQQIMYVRDRDDKTIEKIEEKDGNVTGERWEVQQAWDKQATFLSAQSRAMSELRAAIKQFVSAAPEEDERREKLELMRLQVDKTKLDIEKTRLELKDMRGENDNDPHTLGSSYAEALNAQTEQVFADEVIDDAKT</sequence>
<dbReference type="InterPro" id="IPR010332">
    <property type="entry name" value="ATPase_terminase-su_N"/>
</dbReference>
<dbReference type="Pfam" id="PF06056">
    <property type="entry name" value="Terminase_5"/>
    <property type="match status" value="1"/>
</dbReference>
<feature type="domain" description="Terminase ATPase subunit N-terminal" evidence="2">
    <location>
        <begin position="12"/>
        <end position="46"/>
    </location>
</feature>
<dbReference type="NCBIfam" id="NF040601">
    <property type="entry name" value="TerS_not_xtmA"/>
    <property type="match status" value="1"/>
</dbReference>
<evidence type="ECO:0000313" key="3">
    <source>
        <dbReference type="EMBL" id="RRJ67412.1"/>
    </source>
</evidence>
<dbReference type="AlphaFoldDB" id="A0A3P3UAN1"/>
<evidence type="ECO:0000256" key="1">
    <source>
        <dbReference type="SAM" id="MobiDB-lite"/>
    </source>
</evidence>
<dbReference type="OrthoDB" id="7358785at2"/>
<reference evidence="3 4" key="1">
    <citation type="submission" date="2018-11" db="EMBL/GenBank/DDBJ databases">
        <title>Genome sequencing of Paenibacillus sp. KCOM 3021 (= ChDC PVNT-B20).</title>
        <authorList>
            <person name="Kook J.-K."/>
            <person name="Park S.-N."/>
            <person name="Lim Y.K."/>
        </authorList>
    </citation>
    <scope>NUCLEOTIDE SEQUENCE [LARGE SCALE GENOMIC DNA]</scope>
    <source>
        <strain evidence="3 4">KCOM 3021</strain>
    </source>
</reference>
<evidence type="ECO:0000259" key="2">
    <source>
        <dbReference type="Pfam" id="PF06056"/>
    </source>
</evidence>
<keyword evidence="4" id="KW-1185">Reference proteome</keyword>
<feature type="compositionally biased region" description="Basic residues" evidence="1">
    <location>
        <begin position="42"/>
        <end position="54"/>
    </location>
</feature>
<dbReference type="Proteomes" id="UP000267017">
    <property type="component" value="Unassembled WGS sequence"/>
</dbReference>
<name>A0A3P3UAN1_9BACL</name>
<evidence type="ECO:0000313" key="4">
    <source>
        <dbReference type="Proteomes" id="UP000267017"/>
    </source>
</evidence>